<gene>
    <name evidence="1" type="ordered locus">TOPB45_0323</name>
</gene>
<protein>
    <submittedName>
        <fullName evidence="1">Uncharacterized protein</fullName>
    </submittedName>
</protein>
<dbReference type="STRING" id="795359.TOPB45_0323"/>
<evidence type="ECO:0000313" key="1">
    <source>
        <dbReference type="EMBL" id="AEH22435.1"/>
    </source>
</evidence>
<dbReference type="RefSeq" id="WP_013909135.1">
    <property type="nucleotide sequence ID" value="NC_015682.1"/>
</dbReference>
<proteinExistence type="predicted"/>
<dbReference type="KEGG" id="top:TOPB45_0323"/>
<dbReference type="PATRIC" id="fig|795359.3.peg.327"/>
<accession>F8C3C1</accession>
<dbReference type="AlphaFoldDB" id="F8C3C1"/>
<evidence type="ECO:0000313" key="2">
    <source>
        <dbReference type="Proteomes" id="UP000006583"/>
    </source>
</evidence>
<organism evidence="1 2">
    <name type="scientific">Thermodesulfobacterium geofontis (strain OPF15)</name>
    <dbReference type="NCBI Taxonomy" id="795359"/>
    <lineage>
        <taxon>Bacteria</taxon>
        <taxon>Pseudomonadati</taxon>
        <taxon>Thermodesulfobacteriota</taxon>
        <taxon>Thermodesulfobacteria</taxon>
        <taxon>Thermodesulfobacteriales</taxon>
        <taxon>Thermodesulfobacteriaceae</taxon>
        <taxon>Thermodesulfobacterium</taxon>
    </lineage>
</organism>
<dbReference type="EMBL" id="CP002829">
    <property type="protein sequence ID" value="AEH22435.1"/>
    <property type="molecule type" value="Genomic_DNA"/>
</dbReference>
<dbReference type="Proteomes" id="UP000006583">
    <property type="component" value="Chromosome"/>
</dbReference>
<dbReference type="HOGENOM" id="CLU_2332702_0_0_0"/>
<sequence>MKSLRREELITLFCEDLKRLIKNKEWLEKSYYKALNIDLNNLKEEDYEKLETLCNRFGRTIDMLINKILRGLDLIELEDISRKLDIVIRAEKKRTFSA</sequence>
<reference evidence="1 2" key="1">
    <citation type="journal article" date="2013" name="Genome Announc.">
        <title>Complete genome sequence of the hyperthermophilic sulfate-reducing bacterium Thermodesulfobacterium geofontis OPF15T.</title>
        <authorList>
            <person name="Elkins J.G."/>
            <person name="Hamilton-Brehm S.D."/>
            <person name="Lucas S."/>
            <person name="Han J."/>
            <person name="Lapidus A."/>
            <person name="Cheng J.F."/>
            <person name="Goodwin L.A."/>
            <person name="Pitluck S."/>
            <person name="Peters L."/>
            <person name="Mikhailova N."/>
            <person name="Davenport K.W."/>
            <person name="Detter J.C."/>
            <person name="Han C.S."/>
            <person name="Tapia R."/>
            <person name="Land M.L."/>
            <person name="Hauser L."/>
            <person name="Kyrpides N.C."/>
            <person name="Ivanova N.N."/>
            <person name="Pagani I."/>
            <person name="Bruce D."/>
            <person name="Woyke T."/>
            <person name="Cottingham R.W."/>
        </authorList>
    </citation>
    <scope>NUCLEOTIDE SEQUENCE [LARGE SCALE GENOMIC DNA]</scope>
    <source>
        <strain evidence="1 2">OPF15</strain>
    </source>
</reference>
<keyword evidence="2" id="KW-1185">Reference proteome</keyword>
<name>F8C3C1_THEGP</name>